<dbReference type="PANTHER" id="PTHR43245:SF13">
    <property type="entry name" value="UDP-D-APIOSE_UDP-D-XYLOSE SYNTHASE 2"/>
    <property type="match status" value="1"/>
</dbReference>
<feature type="domain" description="NAD-dependent epimerase/dehydratase" evidence="1">
    <location>
        <begin position="4"/>
        <end position="231"/>
    </location>
</feature>
<dbReference type="EC" id="1.1.1.339" evidence="2"/>
<protein>
    <submittedName>
        <fullName evidence="2">dTDP-6-deoxy-L-talose 4-dehydrogenase</fullName>
        <ecNumber evidence="2">1.1.1.339</ecNumber>
    </submittedName>
</protein>
<dbReference type="GO" id="GO:0016491">
    <property type="term" value="F:oxidoreductase activity"/>
    <property type="evidence" value="ECO:0007669"/>
    <property type="project" value="UniProtKB-KW"/>
</dbReference>
<keyword evidence="2" id="KW-0560">Oxidoreductase</keyword>
<name>A0A4Z0XZM3_9FIRM</name>
<dbReference type="Proteomes" id="UP000297714">
    <property type="component" value="Unassembled WGS sequence"/>
</dbReference>
<dbReference type="PANTHER" id="PTHR43245">
    <property type="entry name" value="BIFUNCTIONAL POLYMYXIN RESISTANCE PROTEIN ARNA"/>
    <property type="match status" value="1"/>
</dbReference>
<accession>A0A4Z0XZM3</accession>
<dbReference type="InterPro" id="IPR036291">
    <property type="entry name" value="NAD(P)-bd_dom_sf"/>
</dbReference>
<dbReference type="Gene3D" id="3.40.50.720">
    <property type="entry name" value="NAD(P)-binding Rossmann-like Domain"/>
    <property type="match status" value="1"/>
</dbReference>
<keyword evidence="3" id="KW-1185">Reference proteome</keyword>
<sequence>MKKVIVSGANGFVGGAVTRELITHGIEVIALDMEGCNGNLPESPLVTFIPMSLENLTSLKDKIQIGCCDTFFHFAWAGSAGPARADTALQLKNAQWTVDCLRFAKELGCKRFVCAGSIMEHETIAAAFSAGNKPGLGYIYGSGKLVAHTMCKSVAADIGIDLVWVQITNAYGVGERSPRFVNTTLRKIIHGEPLQFTSGTQNYDFVYIDDVARAFHLIGENGKPFCEYIIGSSNAKPLREFVLEMKSAVAPEKEFTFGDVRFTGINLPLPVFDCSKTEEDTGFKSQVSFAEGCKRTLEWLKEVEK</sequence>
<organism evidence="2 3">
    <name type="scientific">Caproiciproducens galactitolivorans</name>
    <dbReference type="NCBI Taxonomy" id="642589"/>
    <lineage>
        <taxon>Bacteria</taxon>
        <taxon>Bacillati</taxon>
        <taxon>Bacillota</taxon>
        <taxon>Clostridia</taxon>
        <taxon>Eubacteriales</taxon>
        <taxon>Acutalibacteraceae</taxon>
        <taxon>Caproiciproducens</taxon>
    </lineage>
</organism>
<proteinExistence type="predicted"/>
<dbReference type="InterPro" id="IPR001509">
    <property type="entry name" value="Epimerase_deHydtase"/>
</dbReference>
<dbReference type="OrthoDB" id="9789543at2"/>
<evidence type="ECO:0000313" key="2">
    <source>
        <dbReference type="EMBL" id="TGJ75997.1"/>
    </source>
</evidence>
<dbReference type="Pfam" id="PF01370">
    <property type="entry name" value="Epimerase"/>
    <property type="match status" value="1"/>
</dbReference>
<comment type="caution">
    <text evidence="2">The sequence shown here is derived from an EMBL/GenBank/DDBJ whole genome shotgun (WGS) entry which is preliminary data.</text>
</comment>
<reference evidence="2 3" key="1">
    <citation type="submission" date="2019-04" db="EMBL/GenBank/DDBJ databases">
        <authorList>
            <person name="Poehlein A."/>
            <person name="Bengelsdorf F.R."/>
            <person name="Duerre P."/>
            <person name="Daniel R."/>
        </authorList>
    </citation>
    <scope>NUCLEOTIDE SEQUENCE [LARGE SCALE GENOMIC DNA]</scope>
    <source>
        <strain evidence="2 3">BS-1</strain>
    </source>
</reference>
<dbReference type="RefSeq" id="WP_135660307.1">
    <property type="nucleotide sequence ID" value="NZ_SRMQ01000009.1"/>
</dbReference>
<evidence type="ECO:0000259" key="1">
    <source>
        <dbReference type="Pfam" id="PF01370"/>
    </source>
</evidence>
<dbReference type="SUPFAM" id="SSF51735">
    <property type="entry name" value="NAD(P)-binding Rossmann-fold domains"/>
    <property type="match status" value="1"/>
</dbReference>
<evidence type="ECO:0000313" key="3">
    <source>
        <dbReference type="Proteomes" id="UP000297714"/>
    </source>
</evidence>
<dbReference type="AlphaFoldDB" id="A0A4Z0XZM3"/>
<dbReference type="InterPro" id="IPR050177">
    <property type="entry name" value="Lipid_A_modif_metabolic_enz"/>
</dbReference>
<dbReference type="EMBL" id="SRMQ01000009">
    <property type="protein sequence ID" value="TGJ75997.1"/>
    <property type="molecule type" value="Genomic_DNA"/>
</dbReference>
<gene>
    <name evidence="2" type="primary">tll</name>
    <name evidence="2" type="ORF">CAGA_19730</name>
</gene>